<dbReference type="Pfam" id="PF13279">
    <property type="entry name" value="4HBT_2"/>
    <property type="match status" value="1"/>
</dbReference>
<evidence type="ECO:0000313" key="3">
    <source>
        <dbReference type="EMBL" id="MDQ0339798.1"/>
    </source>
</evidence>
<dbReference type="RefSeq" id="WP_307340322.1">
    <property type="nucleotide sequence ID" value="NZ_JAUSUQ010000009.1"/>
</dbReference>
<dbReference type="EMBL" id="JAUSUQ010000009">
    <property type="protein sequence ID" value="MDQ0339798.1"/>
    <property type="molecule type" value="Genomic_DNA"/>
</dbReference>
<evidence type="ECO:0000313" key="4">
    <source>
        <dbReference type="Proteomes" id="UP001232445"/>
    </source>
</evidence>
<evidence type="ECO:0000256" key="2">
    <source>
        <dbReference type="ARBA" id="ARBA00022801"/>
    </source>
</evidence>
<organism evidence="3 4">
    <name type="scientific">Caldalkalibacillus uzonensis</name>
    <dbReference type="NCBI Taxonomy" id="353224"/>
    <lineage>
        <taxon>Bacteria</taxon>
        <taxon>Bacillati</taxon>
        <taxon>Bacillota</taxon>
        <taxon>Bacilli</taxon>
        <taxon>Bacillales</taxon>
        <taxon>Bacillaceae</taxon>
        <taxon>Caldalkalibacillus</taxon>
    </lineage>
</organism>
<name>A0ABU0CUL8_9BACI</name>
<dbReference type="Gene3D" id="3.10.129.10">
    <property type="entry name" value="Hotdog Thioesterase"/>
    <property type="match status" value="1"/>
</dbReference>
<accession>A0ABU0CUL8</accession>
<dbReference type="CDD" id="cd00586">
    <property type="entry name" value="4HBT"/>
    <property type="match status" value="1"/>
</dbReference>
<sequence>MFETKITPRVSETDGVGHINNTFIPTWLEAGRHELFKIFTPDLSFENWRMVIVNTNVDYINQIYFGQDVAVKTWIKKIGNTSIVLYEEIHQAGQVCVKATATYVNFNLKTQKPEPIPEDIRIQLKQHMLPESM</sequence>
<dbReference type="SUPFAM" id="SSF54637">
    <property type="entry name" value="Thioesterase/thiol ester dehydrase-isomerase"/>
    <property type="match status" value="1"/>
</dbReference>
<dbReference type="InterPro" id="IPR050563">
    <property type="entry name" value="4-hydroxybenzoyl-CoA_TE"/>
</dbReference>
<protein>
    <submittedName>
        <fullName evidence="3">Acyl-CoA thioester hydrolase</fullName>
        <ecNumber evidence="3">3.1.2.-</ecNumber>
    </submittedName>
</protein>
<proteinExistence type="inferred from homology"/>
<dbReference type="EC" id="3.1.2.-" evidence="3"/>
<comment type="caution">
    <text evidence="3">The sequence shown here is derived from an EMBL/GenBank/DDBJ whole genome shotgun (WGS) entry which is preliminary data.</text>
</comment>
<keyword evidence="2 3" id="KW-0378">Hydrolase</keyword>
<dbReference type="GO" id="GO:0016787">
    <property type="term" value="F:hydrolase activity"/>
    <property type="evidence" value="ECO:0007669"/>
    <property type="project" value="UniProtKB-KW"/>
</dbReference>
<comment type="similarity">
    <text evidence="1">Belongs to the 4-hydroxybenzoyl-CoA thioesterase family.</text>
</comment>
<reference evidence="3 4" key="1">
    <citation type="submission" date="2023-07" db="EMBL/GenBank/DDBJ databases">
        <title>Genomic Encyclopedia of Type Strains, Phase IV (KMG-IV): sequencing the most valuable type-strain genomes for metagenomic binning, comparative biology and taxonomic classification.</title>
        <authorList>
            <person name="Goeker M."/>
        </authorList>
    </citation>
    <scope>NUCLEOTIDE SEQUENCE [LARGE SCALE GENOMIC DNA]</scope>
    <source>
        <strain evidence="3 4">DSM 17740</strain>
    </source>
</reference>
<dbReference type="PANTHER" id="PTHR31793:SF27">
    <property type="entry name" value="NOVEL THIOESTERASE SUPERFAMILY DOMAIN AND SAPOSIN A-TYPE DOMAIN CONTAINING PROTEIN (0610012H03RIK)"/>
    <property type="match status" value="1"/>
</dbReference>
<dbReference type="PANTHER" id="PTHR31793">
    <property type="entry name" value="4-HYDROXYBENZOYL-COA THIOESTERASE FAMILY MEMBER"/>
    <property type="match status" value="1"/>
</dbReference>
<evidence type="ECO:0000256" key="1">
    <source>
        <dbReference type="ARBA" id="ARBA00005953"/>
    </source>
</evidence>
<keyword evidence="4" id="KW-1185">Reference proteome</keyword>
<dbReference type="InterPro" id="IPR029069">
    <property type="entry name" value="HotDog_dom_sf"/>
</dbReference>
<gene>
    <name evidence="3" type="ORF">J2S00_002591</name>
</gene>
<dbReference type="Proteomes" id="UP001232445">
    <property type="component" value="Unassembled WGS sequence"/>
</dbReference>